<organism evidence="1 2">
    <name type="scientific">Sphingobium yanoikuyae</name>
    <name type="common">Sphingomonas yanoikuyae</name>
    <dbReference type="NCBI Taxonomy" id="13690"/>
    <lineage>
        <taxon>Bacteria</taxon>
        <taxon>Pseudomonadati</taxon>
        <taxon>Pseudomonadota</taxon>
        <taxon>Alphaproteobacteria</taxon>
        <taxon>Sphingomonadales</taxon>
        <taxon>Sphingomonadaceae</taxon>
        <taxon>Sphingobium</taxon>
    </lineage>
</organism>
<protein>
    <submittedName>
        <fullName evidence="1">Uncharacterized protein</fullName>
    </submittedName>
</protein>
<evidence type="ECO:0000313" key="2">
    <source>
        <dbReference type="Proteomes" id="UP000219422"/>
    </source>
</evidence>
<evidence type="ECO:0000313" key="1">
    <source>
        <dbReference type="EMBL" id="ATI79440.1"/>
    </source>
</evidence>
<dbReference type="KEGG" id="sya:A6768_04975"/>
<name>A0A291MWZ2_SPHYA</name>
<proteinExistence type="predicted"/>
<sequence>MICGGRLNSFTASKRCDRRLIERERPARCKTSWQPSSKNGSGFVLRRTLGNQNEQAAEHIAQGDFTRQDNGQGYADEGRPLRFDLAGFGFGFFATQPSQLHDLRWINLMLRKDSRHTAGEI</sequence>
<dbReference type="EMBL" id="CP023741">
    <property type="protein sequence ID" value="ATI79440.1"/>
    <property type="molecule type" value="Genomic_DNA"/>
</dbReference>
<reference evidence="1 2" key="1">
    <citation type="submission" date="2017-10" db="EMBL/GenBank/DDBJ databases">
        <title>Sphingobium yanoikuyae S72.</title>
        <authorList>
            <person name="Sanchez E."/>
            <person name="Bustos P."/>
            <person name="Mendoza P."/>
            <person name="Guo X."/>
            <person name="Mendoza A."/>
        </authorList>
    </citation>
    <scope>NUCLEOTIDE SEQUENCE [LARGE SCALE GENOMIC DNA]</scope>
    <source>
        <strain evidence="1 2">S72</strain>
    </source>
</reference>
<dbReference type="AlphaFoldDB" id="A0A291MWZ2"/>
<accession>A0A291MWZ2</accession>
<gene>
    <name evidence="1" type="ORF">A6768_04975</name>
</gene>
<dbReference type="Proteomes" id="UP000219422">
    <property type="component" value="Chromosome"/>
</dbReference>